<proteinExistence type="predicted"/>
<dbReference type="Gene3D" id="2.30.320.10">
    <property type="entry name" value="YwqG-like"/>
    <property type="match status" value="1"/>
</dbReference>
<dbReference type="PANTHER" id="PTHR36436">
    <property type="entry name" value="SLL5081 PROTEIN"/>
    <property type="match status" value="1"/>
</dbReference>
<dbReference type="PANTHER" id="PTHR36436:SF6">
    <property type="entry name" value="SLL5081 PROTEIN"/>
    <property type="match status" value="1"/>
</dbReference>
<organism evidence="1">
    <name type="scientific">Hellea balneolensis</name>
    <dbReference type="NCBI Taxonomy" id="287478"/>
    <lineage>
        <taxon>Bacteria</taxon>
        <taxon>Pseudomonadati</taxon>
        <taxon>Pseudomonadota</taxon>
        <taxon>Alphaproteobacteria</taxon>
        <taxon>Maricaulales</taxon>
        <taxon>Robiginitomaculaceae</taxon>
        <taxon>Hellea</taxon>
    </lineage>
</organism>
<evidence type="ECO:0000313" key="1">
    <source>
        <dbReference type="EMBL" id="HHL43336.1"/>
    </source>
</evidence>
<dbReference type="InterPro" id="IPR035948">
    <property type="entry name" value="YwqG-like_sf"/>
</dbReference>
<dbReference type="EMBL" id="DRMJ01000361">
    <property type="protein sequence ID" value="HHL43336.1"/>
    <property type="molecule type" value="Genomic_DNA"/>
</dbReference>
<accession>A0A7C5LXI5</accession>
<dbReference type="InterPro" id="IPR015315">
    <property type="entry name" value="DUF1963"/>
</dbReference>
<reference evidence="1" key="1">
    <citation type="journal article" date="2020" name="mSystems">
        <title>Genome- and Community-Level Interaction Insights into Carbon Utilization and Element Cycling Functions of Hydrothermarchaeota in Hydrothermal Sediment.</title>
        <authorList>
            <person name="Zhou Z."/>
            <person name="Liu Y."/>
            <person name="Xu W."/>
            <person name="Pan J."/>
            <person name="Luo Z.H."/>
            <person name="Li M."/>
        </authorList>
    </citation>
    <scope>NUCLEOTIDE SEQUENCE [LARGE SCALE GENOMIC DNA]</scope>
    <source>
        <strain evidence="1">HyVt-485</strain>
    </source>
</reference>
<gene>
    <name evidence="1" type="ORF">ENJ42_06960</name>
</gene>
<dbReference type="SUPFAM" id="SSF103032">
    <property type="entry name" value="Hypothetical protein YwqG"/>
    <property type="match status" value="1"/>
</dbReference>
<dbReference type="Pfam" id="PF09234">
    <property type="entry name" value="DUF1963"/>
    <property type="match status" value="1"/>
</dbReference>
<protein>
    <submittedName>
        <fullName evidence="1">DUF1963 domain-containing protein</fullName>
    </submittedName>
</protein>
<comment type="caution">
    <text evidence="1">The sequence shown here is derived from an EMBL/GenBank/DDBJ whole genome shotgun (WGS) entry which is preliminary data.</text>
</comment>
<dbReference type="Proteomes" id="UP000885830">
    <property type="component" value="Unassembled WGS sequence"/>
</dbReference>
<name>A0A7C5LXI5_9PROT</name>
<sequence length="348" mass="38440">MGLIFVNPLLSFMRYNPWQKSGATLMSATLCKFLPRGLLKRRRDDGPKVFFEKSAASAVGVVPVKTQDIPQVHYGVEDLITKLDPYKTPAISITYPGRFQSIDGVGFLGGYPVLPSALRWPYADFEDLRIAGGEPMHFIGQFDLAQLPVLTGAKYRLPTRGILYFFVHASDRAWQKTSGATLKFYKTRVLYSGANPQGLEIRPAPAEMPPAMGNVSVSSQDLPQGILPNRPVAFQPVWSVPGPAFTKTHLQQSGSEPIFAPGDFLMAADRICGVQNVHNPAPGAYALGYGADNRTQKDFPDIAGYILLMQFNTDANMHWFWGEHGALQIWIRPEDLASHDFSRVIAIS</sequence>
<dbReference type="AlphaFoldDB" id="A0A7C5LXI5"/>